<sequence>MTQRIAPTRAGAALRLPTLLQDSLHQLEDAQSPEGVWTAFLDLARPLGLDVVHYVYAADLRDPAGRQFLRSTLARRWQDALRRHPGLAPAAQDARALTPRLIGTALSGPAPVTDRRVAADALCAEMGLEAGLVLPLPARDPGQAALILFGGRLSRPAFESLLASHGWALHAAALSGHARHGELLRRAFETRCGLTPKQRDLIRLVGEGLMDKQIAHSLDISFSAVRQRLACVQQKTGAQTRSELAALAMRLGLVGDPLLRAQAAHLADPETLGAGDSAEMCHPEPLTRTAAE</sequence>
<reference evidence="3 4" key="1">
    <citation type="submission" date="2015-12" db="EMBL/GenBank/DDBJ databases">
        <authorList>
            <person name="Shamseldin A."/>
            <person name="Moawad H."/>
            <person name="Abd El-Rahim W.M."/>
            <person name="Sadowsky M.J."/>
        </authorList>
    </citation>
    <scope>NUCLEOTIDE SEQUENCE [LARGE SCALE GENOMIC DNA]</scope>
    <source>
        <strain evidence="3 4">SJ5A-1</strain>
    </source>
</reference>
<protein>
    <recommendedName>
        <fullName evidence="2">HTH luxR-type domain-containing protein</fullName>
    </recommendedName>
</protein>
<gene>
    <name evidence="3" type="ORF">AVJ23_05670</name>
</gene>
<dbReference type="GO" id="GO:0003677">
    <property type="term" value="F:DNA binding"/>
    <property type="evidence" value="ECO:0007669"/>
    <property type="project" value="InterPro"/>
</dbReference>
<dbReference type="GO" id="GO:0006355">
    <property type="term" value="P:regulation of DNA-templated transcription"/>
    <property type="evidence" value="ECO:0007669"/>
    <property type="project" value="InterPro"/>
</dbReference>
<dbReference type="CDD" id="cd06170">
    <property type="entry name" value="LuxR_C_like"/>
    <property type="match status" value="1"/>
</dbReference>
<name>A0A0W7WN84_9RHOB</name>
<dbReference type="STRING" id="1685382.AVJ23_05670"/>
<proteinExistence type="predicted"/>
<dbReference type="OrthoDB" id="7877011at2"/>
<accession>A0A0W7WN84</accession>
<dbReference type="SUPFAM" id="SSF46894">
    <property type="entry name" value="C-terminal effector domain of the bipartite response regulators"/>
    <property type="match status" value="1"/>
</dbReference>
<dbReference type="InterPro" id="IPR036388">
    <property type="entry name" value="WH-like_DNA-bd_sf"/>
</dbReference>
<evidence type="ECO:0000256" key="1">
    <source>
        <dbReference type="SAM" id="MobiDB-lite"/>
    </source>
</evidence>
<dbReference type="SMART" id="SM00421">
    <property type="entry name" value="HTH_LUXR"/>
    <property type="match status" value="1"/>
</dbReference>
<dbReference type="InterPro" id="IPR016032">
    <property type="entry name" value="Sig_transdc_resp-reg_C-effctor"/>
</dbReference>
<dbReference type="InterPro" id="IPR000792">
    <property type="entry name" value="Tscrpt_reg_LuxR_C"/>
</dbReference>
<evidence type="ECO:0000313" key="3">
    <source>
        <dbReference type="EMBL" id="KUF12061.1"/>
    </source>
</evidence>
<dbReference type="Gene3D" id="3.30.450.80">
    <property type="entry name" value="Transcription factor LuxR-like, autoinducer-binding domain"/>
    <property type="match status" value="1"/>
</dbReference>
<keyword evidence="4" id="KW-1185">Reference proteome</keyword>
<dbReference type="EMBL" id="LPXO01000002">
    <property type="protein sequence ID" value="KUF12061.1"/>
    <property type="molecule type" value="Genomic_DNA"/>
</dbReference>
<dbReference type="RefSeq" id="WP_058861180.1">
    <property type="nucleotide sequence ID" value="NZ_LPXO01000002.1"/>
</dbReference>
<dbReference type="AlphaFoldDB" id="A0A0W7WN84"/>
<dbReference type="Gene3D" id="1.10.10.10">
    <property type="entry name" value="Winged helix-like DNA-binding domain superfamily/Winged helix DNA-binding domain"/>
    <property type="match status" value="1"/>
</dbReference>
<feature type="domain" description="HTH luxR-type" evidence="2">
    <location>
        <begin position="187"/>
        <end position="252"/>
    </location>
</feature>
<dbReference type="Proteomes" id="UP000054396">
    <property type="component" value="Unassembled WGS sequence"/>
</dbReference>
<comment type="caution">
    <text evidence="3">The sequence shown here is derived from an EMBL/GenBank/DDBJ whole genome shotgun (WGS) entry which is preliminary data.</text>
</comment>
<dbReference type="PROSITE" id="PS50043">
    <property type="entry name" value="HTH_LUXR_2"/>
    <property type="match status" value="1"/>
</dbReference>
<dbReference type="InterPro" id="IPR036693">
    <property type="entry name" value="TF_LuxR_autoind-bd_dom_sf"/>
</dbReference>
<evidence type="ECO:0000313" key="4">
    <source>
        <dbReference type="Proteomes" id="UP000054396"/>
    </source>
</evidence>
<dbReference type="Pfam" id="PF00196">
    <property type="entry name" value="GerE"/>
    <property type="match status" value="1"/>
</dbReference>
<feature type="region of interest" description="Disordered" evidence="1">
    <location>
        <begin position="271"/>
        <end position="292"/>
    </location>
</feature>
<organism evidence="3 4">
    <name type="scientific">Pseudoponticoccus marisrubri</name>
    <dbReference type="NCBI Taxonomy" id="1685382"/>
    <lineage>
        <taxon>Bacteria</taxon>
        <taxon>Pseudomonadati</taxon>
        <taxon>Pseudomonadota</taxon>
        <taxon>Alphaproteobacteria</taxon>
        <taxon>Rhodobacterales</taxon>
        <taxon>Roseobacteraceae</taxon>
        <taxon>Pseudoponticoccus</taxon>
    </lineage>
</organism>
<dbReference type="SUPFAM" id="SSF75516">
    <property type="entry name" value="Pheromone-binding domain of LuxR-like quorum-sensing transcription factors"/>
    <property type="match status" value="1"/>
</dbReference>
<evidence type="ECO:0000259" key="2">
    <source>
        <dbReference type="PROSITE" id="PS50043"/>
    </source>
</evidence>